<dbReference type="Proteomes" id="UP001281003">
    <property type="component" value="Unassembled WGS sequence"/>
</dbReference>
<protein>
    <submittedName>
        <fullName evidence="2">Uncharacterized protein</fullName>
    </submittedName>
</protein>
<feature type="region of interest" description="Disordered" evidence="1">
    <location>
        <begin position="103"/>
        <end position="125"/>
    </location>
</feature>
<dbReference type="EMBL" id="JAUTDP010000005">
    <property type="protein sequence ID" value="KAK3398973.1"/>
    <property type="molecule type" value="Genomic_DNA"/>
</dbReference>
<organism evidence="2 3">
    <name type="scientific">Sordaria brevicollis</name>
    <dbReference type="NCBI Taxonomy" id="83679"/>
    <lineage>
        <taxon>Eukaryota</taxon>
        <taxon>Fungi</taxon>
        <taxon>Dikarya</taxon>
        <taxon>Ascomycota</taxon>
        <taxon>Pezizomycotina</taxon>
        <taxon>Sordariomycetes</taxon>
        <taxon>Sordariomycetidae</taxon>
        <taxon>Sordariales</taxon>
        <taxon>Sordariaceae</taxon>
        <taxon>Sordaria</taxon>
    </lineage>
</organism>
<feature type="region of interest" description="Disordered" evidence="1">
    <location>
        <begin position="69"/>
        <end position="89"/>
    </location>
</feature>
<evidence type="ECO:0000256" key="1">
    <source>
        <dbReference type="SAM" id="MobiDB-lite"/>
    </source>
</evidence>
<gene>
    <name evidence="2" type="ORF">B0T20DRAFT_186782</name>
</gene>
<evidence type="ECO:0000313" key="2">
    <source>
        <dbReference type="EMBL" id="KAK3398973.1"/>
    </source>
</evidence>
<sequence>MPAMAIMGFCPFFAGSATGESAKGQGSEIAETCWVPCWSRKRLLLPPKCPQNGPVFGGRGHPPCRWHQEHERHVGRRARRDGSRSGDPFRAAAPLVSLLRRRATGEGQESGRRDRGEHAAHPIISQVAGGRDQEGACRDGCCEGGCDLRGHVVPNFGISFHLRAHALLVHVVWVCRGRVWEWVWVWYGDGVVPLPEVIIVVQPAPRCSFQCFLVFLPSLPVSSLHRLLSCFFLPWLFIRFIFPLTNPACWRHIEKRN</sequence>
<reference evidence="2" key="2">
    <citation type="submission" date="2023-07" db="EMBL/GenBank/DDBJ databases">
        <authorList>
            <consortium name="Lawrence Berkeley National Laboratory"/>
            <person name="Haridas S."/>
            <person name="Hensen N."/>
            <person name="Bonometti L."/>
            <person name="Westerberg I."/>
            <person name="Brannstrom I.O."/>
            <person name="Guillou S."/>
            <person name="Cros-Aarteil S."/>
            <person name="Calhoun S."/>
            <person name="Kuo A."/>
            <person name="Mondo S."/>
            <person name="Pangilinan J."/>
            <person name="Riley R."/>
            <person name="LaButti K."/>
            <person name="Andreopoulos B."/>
            <person name="Lipzen A."/>
            <person name="Chen C."/>
            <person name="Yanf M."/>
            <person name="Daum C."/>
            <person name="Ng V."/>
            <person name="Clum A."/>
            <person name="Steindorff A."/>
            <person name="Ohm R."/>
            <person name="Martin F."/>
            <person name="Silar P."/>
            <person name="Natvig D."/>
            <person name="Lalanne C."/>
            <person name="Gautier V."/>
            <person name="Ament-velasquez S.L."/>
            <person name="Kruys A."/>
            <person name="Hutchinson M.I."/>
            <person name="Powell A.J."/>
            <person name="Barry K."/>
            <person name="Miller A.N."/>
            <person name="Grigoriev I.V."/>
            <person name="Debuchy R."/>
            <person name="Gladieux P."/>
            <person name="Thoren M.H."/>
            <person name="Johannesson H."/>
        </authorList>
    </citation>
    <scope>NUCLEOTIDE SEQUENCE</scope>
    <source>
        <strain evidence="2">FGSC 1904</strain>
    </source>
</reference>
<accession>A0AAE0PFF7</accession>
<feature type="compositionally biased region" description="Basic and acidic residues" evidence="1">
    <location>
        <begin position="109"/>
        <end position="120"/>
    </location>
</feature>
<proteinExistence type="predicted"/>
<reference evidence="2" key="1">
    <citation type="journal article" date="2023" name="Mol. Phylogenet. Evol.">
        <title>Genome-scale phylogeny and comparative genomics of the fungal order Sordariales.</title>
        <authorList>
            <person name="Hensen N."/>
            <person name="Bonometti L."/>
            <person name="Westerberg I."/>
            <person name="Brannstrom I.O."/>
            <person name="Guillou S."/>
            <person name="Cros-Aarteil S."/>
            <person name="Calhoun S."/>
            <person name="Haridas S."/>
            <person name="Kuo A."/>
            <person name="Mondo S."/>
            <person name="Pangilinan J."/>
            <person name="Riley R."/>
            <person name="LaButti K."/>
            <person name="Andreopoulos B."/>
            <person name="Lipzen A."/>
            <person name="Chen C."/>
            <person name="Yan M."/>
            <person name="Daum C."/>
            <person name="Ng V."/>
            <person name="Clum A."/>
            <person name="Steindorff A."/>
            <person name="Ohm R.A."/>
            <person name="Martin F."/>
            <person name="Silar P."/>
            <person name="Natvig D.O."/>
            <person name="Lalanne C."/>
            <person name="Gautier V."/>
            <person name="Ament-Velasquez S.L."/>
            <person name="Kruys A."/>
            <person name="Hutchinson M.I."/>
            <person name="Powell A.J."/>
            <person name="Barry K."/>
            <person name="Miller A.N."/>
            <person name="Grigoriev I.V."/>
            <person name="Debuchy R."/>
            <person name="Gladieux P."/>
            <person name="Hiltunen Thoren M."/>
            <person name="Johannesson H."/>
        </authorList>
    </citation>
    <scope>NUCLEOTIDE SEQUENCE</scope>
    <source>
        <strain evidence="2">FGSC 1904</strain>
    </source>
</reference>
<evidence type="ECO:0000313" key="3">
    <source>
        <dbReference type="Proteomes" id="UP001281003"/>
    </source>
</evidence>
<dbReference type="AlphaFoldDB" id="A0AAE0PFF7"/>
<name>A0AAE0PFF7_SORBR</name>
<comment type="caution">
    <text evidence="2">The sequence shown here is derived from an EMBL/GenBank/DDBJ whole genome shotgun (WGS) entry which is preliminary data.</text>
</comment>
<keyword evidence="3" id="KW-1185">Reference proteome</keyword>